<dbReference type="Proteomes" id="UP000425960">
    <property type="component" value="Chromosome"/>
</dbReference>
<proteinExistence type="predicted"/>
<keyword evidence="1" id="KW-0812">Transmembrane</keyword>
<accession>A0A5K8A164</accession>
<evidence type="ECO:0000313" key="2">
    <source>
        <dbReference type="EMBL" id="BBO86282.1"/>
    </source>
</evidence>
<name>A0A5K8A164_9BACT</name>
<keyword evidence="1" id="KW-1133">Transmembrane helix</keyword>
<organism evidence="2 3">
    <name type="scientific">Desulfosarcina ovata subsp. sediminis</name>
    <dbReference type="NCBI Taxonomy" id="885957"/>
    <lineage>
        <taxon>Bacteria</taxon>
        <taxon>Pseudomonadati</taxon>
        <taxon>Thermodesulfobacteriota</taxon>
        <taxon>Desulfobacteria</taxon>
        <taxon>Desulfobacterales</taxon>
        <taxon>Desulfosarcinaceae</taxon>
        <taxon>Desulfosarcina</taxon>
    </lineage>
</organism>
<gene>
    <name evidence="2" type="ORF">DSCO28_68480</name>
</gene>
<reference evidence="2 3" key="1">
    <citation type="submission" date="2019-11" db="EMBL/GenBank/DDBJ databases">
        <title>Comparative genomics of hydrocarbon-degrading Desulfosarcina strains.</title>
        <authorList>
            <person name="Watanabe M."/>
            <person name="Kojima H."/>
            <person name="Fukui M."/>
        </authorList>
    </citation>
    <scope>NUCLEOTIDE SEQUENCE [LARGE SCALE GENOMIC DNA]</scope>
    <source>
        <strain evidence="2 3">28bB2T</strain>
    </source>
</reference>
<feature type="transmembrane region" description="Helical" evidence="1">
    <location>
        <begin position="21"/>
        <end position="43"/>
    </location>
</feature>
<evidence type="ECO:0000256" key="1">
    <source>
        <dbReference type="SAM" id="Phobius"/>
    </source>
</evidence>
<protein>
    <submittedName>
        <fullName evidence="2">Uncharacterized protein</fullName>
    </submittedName>
</protein>
<dbReference type="EMBL" id="AP021876">
    <property type="protein sequence ID" value="BBO86282.1"/>
    <property type="molecule type" value="Genomic_DNA"/>
</dbReference>
<keyword evidence="1" id="KW-0472">Membrane</keyword>
<dbReference type="KEGG" id="dov:DSCO28_68480"/>
<evidence type="ECO:0000313" key="3">
    <source>
        <dbReference type="Proteomes" id="UP000425960"/>
    </source>
</evidence>
<dbReference type="AlphaFoldDB" id="A0A5K8A164"/>
<sequence length="94" mass="11450">MRMIFKIKCAQNKEMLRYKKYIAIPFPDLWFYSELLIVLKFAIVKWTLCEGDNSYLTYNILSLKDNRPRPEFNGWEKLILVYILTIVFKIEMQF</sequence>